<evidence type="ECO:0000313" key="2">
    <source>
        <dbReference type="Proteomes" id="UP001262232"/>
    </source>
</evidence>
<protein>
    <submittedName>
        <fullName evidence="1">RNA-dependent RNA polymerase</fullName>
    </submittedName>
</protein>
<reference evidence="1 2" key="1">
    <citation type="submission" date="2021-10" db="EMBL/GenBank/DDBJ databases">
        <authorList>
            <person name="Hai D."/>
        </authorList>
    </citation>
    <scope>NUCLEOTIDE SEQUENCE [LARGE SCALE GENOMIC DNA]</scope>
    <source>
        <strain evidence="1">SCH733</strain>
    </source>
</reference>
<dbReference type="EMBL" id="OK573450">
    <property type="protein sequence ID" value="UZC46344.1"/>
    <property type="molecule type" value="Genomic_RNA"/>
</dbReference>
<accession>A0A9E7VBY2</accession>
<keyword evidence="1" id="KW-0548">Nucleotidyltransferase</keyword>
<name>A0A9E7VBY2_9VIRU</name>
<sequence length="783" mass="89508">MFSSSSYDESTAPSTHTESIAALSAHGGRKFTTSNSRYVIHTHTIPLATTVDQQRFLNKDNSESYFHGYLAGEKGSVHCSARSCMYVRSDKTRAQERLKKNCPCYEVALENGGMQPLCFLVYVRSLNRNLTGTFNDEDPAQNINPSEIMFCQSATGIFDNSYPGKLRDATGVTGWGHVTDKSILSVMDYLYWFRKFQNQYKLNHKIREQLKLHGLRRVKHFVMQTLHTINSLIVKKLIAFSPEVEGYNSLAKHTAWAFATLFMEYCATTTITDGGLYVEPTTGFYVDTKAFSAIVKSSFHKEMRTDRLSAMSWRPSTKCFGAFFGSELRKLSAYVDTMYSSQGIDYTLSPAWIFRMTTLAQTRGIGYLPEAIAECKRQSFRMTVNRELVRVEPEITHLQAMAVKQRLTEGGIPPLILSEDRVRSRPKEEQEKFQEIFSRIEMPLKGSASVDTFVKDGGKIEDARLLLSVARANDWKIPVRDLNSHNIVEYITIEKDSEADLEHISRPLFWISYQLFLNHWALKGQWAMEDYYPLLDRGVEYAPGIMNTKIVHISEPGKERNLTKSHATLAWLLTPGAKLAQGTLAMLKEHRAGLLESGHEWRHQKRVSALSDESGFIYDSRTGKTYPDILHIFKDWTESTDFICKITGYTHLRTFFDFVGFPYKYGRLILKTIVEPQPVTEVTTHRTIPGEDSYEPVNWKGFIREGFMMGNPMTKPILHLVHESERAVATLFLRKRNLRSVPNYKFGMFTDQGRLDRSESSKDRTIYSTLEPRGPRFRAGNPI</sequence>
<dbReference type="Proteomes" id="UP001262232">
    <property type="component" value="Genome"/>
</dbReference>
<dbReference type="GO" id="GO:0003968">
    <property type="term" value="F:RNA-directed RNA polymerase activity"/>
    <property type="evidence" value="ECO:0007669"/>
    <property type="project" value="UniProtKB-KW"/>
</dbReference>
<keyword evidence="1" id="KW-0808">Transferase</keyword>
<evidence type="ECO:0000313" key="1">
    <source>
        <dbReference type="EMBL" id="UZC46344.1"/>
    </source>
</evidence>
<keyword evidence="2" id="KW-1185">Reference proteome</keyword>
<organism evidence="1 2">
    <name type="scientific">Sclerotinia sclerotiorum narnavirus 5</name>
    <dbReference type="NCBI Taxonomy" id="2992275"/>
    <lineage>
        <taxon>Viruses</taxon>
        <taxon>Riboviria</taxon>
        <taxon>Orthornavirae</taxon>
        <taxon>Lenarviricota</taxon>
        <taxon>Amabiliviricetes</taxon>
        <taxon>Wolframvirales</taxon>
        <taxon>Splipalmiviridae</taxon>
        <taxon>Delepalmivirus</taxon>
        <taxon>Delepalmivirus sclerotiniae</taxon>
    </lineage>
</organism>
<keyword evidence="1" id="KW-0696">RNA-directed RNA polymerase</keyword>
<proteinExistence type="predicted"/>